<name>A0A7J7IEM0_9RHOD</name>
<reference evidence="3 4" key="1">
    <citation type="journal article" date="2020" name="J. Phycol.">
        <title>Comparative genome analysis reveals Cyanidiococcus gen. nov., a new extremophilic red algal genus sister to Cyanidioschyzon (Cyanidioschyzonaceae, Rhodophyta).</title>
        <authorList>
            <person name="Liu S.-L."/>
            <person name="Chiang Y.-R."/>
            <person name="Yoon H.S."/>
            <person name="Fu H.-Y."/>
        </authorList>
    </citation>
    <scope>NUCLEOTIDE SEQUENCE [LARGE SCALE GENOMIC DNA]</scope>
    <source>
        <strain evidence="3 4">THAL066</strain>
    </source>
</reference>
<evidence type="ECO:0000313" key="4">
    <source>
        <dbReference type="Proteomes" id="UP000530660"/>
    </source>
</evidence>
<feature type="compositionally biased region" description="Polar residues" evidence="2">
    <location>
        <begin position="320"/>
        <end position="335"/>
    </location>
</feature>
<proteinExistence type="predicted"/>
<feature type="region of interest" description="Disordered" evidence="2">
    <location>
        <begin position="33"/>
        <end position="60"/>
    </location>
</feature>
<accession>A0A7J7IEM0</accession>
<feature type="coiled-coil region" evidence="1">
    <location>
        <begin position="222"/>
        <end position="249"/>
    </location>
</feature>
<organism evidence="3 4">
    <name type="scientific">Cyanidiococcus yangmingshanensis</name>
    <dbReference type="NCBI Taxonomy" id="2690220"/>
    <lineage>
        <taxon>Eukaryota</taxon>
        <taxon>Rhodophyta</taxon>
        <taxon>Bangiophyceae</taxon>
        <taxon>Cyanidiales</taxon>
        <taxon>Cyanidiaceae</taxon>
        <taxon>Cyanidiococcus</taxon>
    </lineage>
</organism>
<evidence type="ECO:0000256" key="1">
    <source>
        <dbReference type="SAM" id="Coils"/>
    </source>
</evidence>
<dbReference type="EMBL" id="VWRR01000014">
    <property type="protein sequence ID" value="KAF6001535.1"/>
    <property type="molecule type" value="Genomic_DNA"/>
</dbReference>
<keyword evidence="1" id="KW-0175">Coiled coil</keyword>
<evidence type="ECO:0000313" key="3">
    <source>
        <dbReference type="EMBL" id="KAF6001535.1"/>
    </source>
</evidence>
<comment type="caution">
    <text evidence="3">The sequence shown here is derived from an EMBL/GenBank/DDBJ whole genome shotgun (WGS) entry which is preliminary data.</text>
</comment>
<feature type="region of interest" description="Disordered" evidence="2">
    <location>
        <begin position="307"/>
        <end position="335"/>
    </location>
</feature>
<evidence type="ECO:0000256" key="2">
    <source>
        <dbReference type="SAM" id="MobiDB-lite"/>
    </source>
</evidence>
<feature type="compositionally biased region" description="Polar residues" evidence="2">
    <location>
        <begin position="48"/>
        <end position="59"/>
    </location>
</feature>
<sequence>MFWSPSPQWMKLIDSFGRPIERIGRQETALKNNESTGNSEVFVRGRSSESLPPNASGQERTVDANISFEQVESIVSDLESKTEEFDWSRMEAVWMFLAAQCERLCQETLAAETGSVDRGSEVPWCPIRSAIESIRSDWVQLKASVEDICPEATKHSNETVQDLGPVFTSPSPAAVKATEQKFSGDSPTELRVLQRQRQALVFYRDTFLSHAAMIVRARLHERAALRVALERRRAQVEQLRARIASMRDADPFEKENQSMLLSAPDADGLGPFPDEIAKPSPEKVSLEYGAERHVSAPCAEQKLLISARESPSRVEPQAVRPSSTHPVHASTGSPTFSNIERLAKAASQLEMEITALRDLALVALERLLQNTLRETRSGGIDSIALPDESDASSAQAYVFRRILSMLAGNPRGMPRSALQTLITRETNDPVVTHEIIEWLQNALSSSIMSKPIPCAYFRYLSRIASSVLHLLGTQQPWTRLL</sequence>
<protein>
    <submittedName>
        <fullName evidence="3">Uncharacterized protein</fullName>
    </submittedName>
</protein>
<dbReference type="OrthoDB" id="10669984at2759"/>
<gene>
    <name evidence="3" type="ORF">F1559_002848</name>
</gene>
<dbReference type="Proteomes" id="UP000530660">
    <property type="component" value="Unassembled WGS sequence"/>
</dbReference>
<dbReference type="AlphaFoldDB" id="A0A7J7IEM0"/>
<keyword evidence="4" id="KW-1185">Reference proteome</keyword>